<dbReference type="Pfam" id="PF03628">
    <property type="entry name" value="PapG_C"/>
    <property type="match status" value="1"/>
</dbReference>
<evidence type="ECO:0000313" key="2">
    <source>
        <dbReference type="EMBL" id="ECH0896165.1"/>
    </source>
</evidence>
<dbReference type="InterPro" id="IPR036937">
    <property type="entry name" value="Adhesion_dom_fimbrial_sf"/>
</dbReference>
<dbReference type="EMBL" id="AAIQMM010000016">
    <property type="protein sequence ID" value="ECH0896165.1"/>
    <property type="molecule type" value="Genomic_DNA"/>
</dbReference>
<feature type="domain" description="PapG chaperone-binding" evidence="1">
    <location>
        <begin position="230"/>
        <end position="334"/>
    </location>
</feature>
<dbReference type="GO" id="GO:0009289">
    <property type="term" value="C:pilus"/>
    <property type="evidence" value="ECO:0007669"/>
    <property type="project" value="InterPro"/>
</dbReference>
<organism evidence="2">
    <name type="scientific">Salmonella enterica subsp. enterica serovar Glostrup</name>
    <dbReference type="NCBI Taxonomy" id="1151180"/>
    <lineage>
        <taxon>Bacteria</taxon>
        <taxon>Pseudomonadati</taxon>
        <taxon>Pseudomonadota</taxon>
        <taxon>Gammaproteobacteria</taxon>
        <taxon>Enterobacterales</taxon>
        <taxon>Enterobacteriaceae</taxon>
        <taxon>Salmonella</taxon>
    </lineage>
</organism>
<reference evidence="2" key="1">
    <citation type="submission" date="2019-07" db="EMBL/GenBank/DDBJ databases">
        <authorList>
            <person name="Ashton P.M."/>
            <person name="Dallman T."/>
            <person name="Nair S."/>
            <person name="De Pinna E."/>
            <person name="Peters T."/>
            <person name="Grant K."/>
        </authorList>
    </citation>
    <scope>NUCLEOTIDE SEQUENCE</scope>
    <source>
        <strain evidence="2">773673</strain>
    </source>
</reference>
<comment type="caution">
    <text evidence="2">The sequence shown here is derived from an EMBL/GenBank/DDBJ whole genome shotgun (WGS) entry which is preliminary data.</text>
</comment>
<accession>A0A5H5B779</accession>
<name>A0A5H5B779_SALET</name>
<dbReference type="GO" id="GO:0007155">
    <property type="term" value="P:cell adhesion"/>
    <property type="evidence" value="ECO:0007669"/>
    <property type="project" value="InterPro"/>
</dbReference>
<dbReference type="InterPro" id="IPR005309">
    <property type="entry name" value="PapG_chaper-bd_C"/>
</dbReference>
<gene>
    <name evidence="2" type="ORF">FPD99_19595</name>
</gene>
<evidence type="ECO:0000259" key="1">
    <source>
        <dbReference type="Pfam" id="PF03628"/>
    </source>
</evidence>
<proteinExistence type="predicted"/>
<dbReference type="Gene3D" id="2.60.40.1090">
    <property type="entry name" value="Fimbrial-type adhesion domain"/>
    <property type="match status" value="1"/>
</dbReference>
<sequence>MAEHLNIIRTVLLVTCVMALTYVTNADAGYIDYIWVSHKAGGGSLNYNGKATDSVTGSLLAVNTGSMSIDYRQCSVSGVSHPYHRTIQYLFVGNNVRMGGKEYKLTVDQPTGGWILSQYSSEYSALVLTGVTVPTTIEGPCSDIGYTLPSNIQYPPIRVHLETNGLPVGHYEGVLPVRMAVAENYGQMASDVRTLDESLVFDHTVLLSLPYSITISESCTFSATNLNINHGDIRTTNGDGNTASGQLGVNCTKDSSVVLSLTAVTTPHNKYNDGVGVGLGNGWDTSLTIVNTGINDTTPSKTVNLRTTDVLSFRSVLKKTANSVPGELNGSAILRAELQ</sequence>
<protein>
    <recommendedName>
        <fullName evidence="1">PapG chaperone-binding domain-containing protein</fullName>
    </recommendedName>
</protein>
<dbReference type="AlphaFoldDB" id="A0A5H5B779"/>